<dbReference type="InterPro" id="IPR045605">
    <property type="entry name" value="KshA-like_C"/>
</dbReference>
<comment type="pathway">
    <text evidence="12">Steroid hormone biosynthesis; dafachronic acid biosynthesis.</text>
</comment>
<feature type="transmembrane region" description="Helical" evidence="17">
    <location>
        <begin position="18"/>
        <end position="36"/>
    </location>
</feature>
<dbReference type="EC" id="1.14.19.21" evidence="14"/>
<dbReference type="PANTHER" id="PTHR21266">
    <property type="entry name" value="IRON-SULFUR DOMAIN CONTAINING PROTEIN"/>
    <property type="match status" value="1"/>
</dbReference>
<keyword evidence="10" id="KW-0411">Iron-sulfur</keyword>
<gene>
    <name evidence="19" type="ORF">TTHERM_00310640</name>
</gene>
<dbReference type="GO" id="GO:0016020">
    <property type="term" value="C:membrane"/>
    <property type="evidence" value="ECO:0007669"/>
    <property type="project" value="UniProtKB-SubCell"/>
</dbReference>
<evidence type="ECO:0000256" key="13">
    <source>
        <dbReference type="ARBA" id="ARBA00025729"/>
    </source>
</evidence>
<comment type="similarity">
    <text evidence="13">Belongs to the cholesterol 7-desaturase family.</text>
</comment>
<dbReference type="GO" id="GO:0005737">
    <property type="term" value="C:cytoplasm"/>
    <property type="evidence" value="ECO:0007669"/>
    <property type="project" value="TreeGrafter"/>
</dbReference>
<evidence type="ECO:0000313" key="19">
    <source>
        <dbReference type="EMBL" id="EAS00890.2"/>
    </source>
</evidence>
<keyword evidence="5" id="KW-0001">2Fe-2S</keyword>
<sequence>MIEFNKECLMDILKNQDYHFYMVIPLIFIGLYALYIKKFKYYNPIEKQEWDDRRSNVKRGNPPPSYPNGWFRVCHKNELQIGQSKFFKLNGRHITVFRGEDGIPYALHAYCSHMGANLGIGGKVKWNSCIECPFHGWSFDGKSGKCVNSEHLDEKQCTHHTYHDIKKMTKGSDNRYIKTCESGSPSQIQKFHVRQQNNLIYVWFHAKNVDPYYEPFEINEIPYLEDRGETADYVNCQIQEIPENGADFKHFEYVHYAWIEILFPWIKFKWVPKDRKPTDKDFDEVMRTHPNKKVQAFSNKLFDKYTNEQNKTHINNLVLDAYLVFFDKFEFYIQTATVFQLGSGTVFLFLKFPLWEAVVVQSVTPVGKFNQLVHHKMYTSWWLPYWVSAYLLAGFRKQFISDKIVWNNKIFADKLTYNPKAVFDERLLNWREWYSQYYEGCDEFEKNQEAFDW</sequence>
<dbReference type="eggNOG" id="ENOG502QS20">
    <property type="taxonomic scope" value="Eukaryota"/>
</dbReference>
<keyword evidence="4 17" id="KW-0812">Transmembrane</keyword>
<evidence type="ECO:0000256" key="9">
    <source>
        <dbReference type="ARBA" id="ARBA00023004"/>
    </source>
</evidence>
<dbReference type="InterPro" id="IPR036922">
    <property type="entry name" value="Rieske_2Fe-2S_sf"/>
</dbReference>
<evidence type="ECO:0000259" key="18">
    <source>
        <dbReference type="PROSITE" id="PS51296"/>
    </source>
</evidence>
<evidence type="ECO:0000256" key="17">
    <source>
        <dbReference type="SAM" id="Phobius"/>
    </source>
</evidence>
<dbReference type="Pfam" id="PF00355">
    <property type="entry name" value="Rieske"/>
    <property type="match status" value="1"/>
</dbReference>
<reference evidence="20" key="1">
    <citation type="journal article" date="2006" name="PLoS Biol.">
        <title>Macronuclear genome sequence of the ciliate Tetrahymena thermophila, a model eukaryote.</title>
        <authorList>
            <person name="Eisen J.A."/>
            <person name="Coyne R.S."/>
            <person name="Wu M."/>
            <person name="Wu D."/>
            <person name="Thiagarajan M."/>
            <person name="Wortman J.R."/>
            <person name="Badger J.H."/>
            <person name="Ren Q."/>
            <person name="Amedeo P."/>
            <person name="Jones K.M."/>
            <person name="Tallon L.J."/>
            <person name="Delcher A.L."/>
            <person name="Salzberg S.L."/>
            <person name="Silva J.C."/>
            <person name="Haas B.J."/>
            <person name="Majoros W.H."/>
            <person name="Farzad M."/>
            <person name="Carlton J.M."/>
            <person name="Smith R.K. Jr."/>
            <person name="Garg J."/>
            <person name="Pearlman R.E."/>
            <person name="Karrer K.M."/>
            <person name="Sun L."/>
            <person name="Manning G."/>
            <person name="Elde N.C."/>
            <person name="Turkewitz A.P."/>
            <person name="Asai D.J."/>
            <person name="Wilkes D.E."/>
            <person name="Wang Y."/>
            <person name="Cai H."/>
            <person name="Collins K."/>
            <person name="Stewart B.A."/>
            <person name="Lee S.R."/>
            <person name="Wilamowska K."/>
            <person name="Weinberg Z."/>
            <person name="Ruzzo W.L."/>
            <person name="Wloga D."/>
            <person name="Gaertig J."/>
            <person name="Frankel J."/>
            <person name="Tsao C.-C."/>
            <person name="Gorovsky M.A."/>
            <person name="Keeling P.J."/>
            <person name="Waller R.F."/>
            <person name="Patron N.J."/>
            <person name="Cherry J.M."/>
            <person name="Stover N.A."/>
            <person name="Krieger C.J."/>
            <person name="del Toro C."/>
            <person name="Ryder H.F."/>
            <person name="Williamson S.C."/>
            <person name="Barbeau R.A."/>
            <person name="Hamilton E.P."/>
            <person name="Orias E."/>
        </authorList>
    </citation>
    <scope>NUCLEOTIDE SEQUENCE [LARGE SCALE GENOMIC DNA]</scope>
    <source>
        <strain evidence="20">SB210</strain>
    </source>
</reference>
<dbReference type="SUPFAM" id="SSF50022">
    <property type="entry name" value="ISP domain"/>
    <property type="match status" value="1"/>
</dbReference>
<name>I7ML19_TETTS</name>
<dbReference type="PANTHER" id="PTHR21266:SF32">
    <property type="entry name" value="CHOLESTEROL 7-DESATURASE NVD"/>
    <property type="match status" value="1"/>
</dbReference>
<evidence type="ECO:0000256" key="16">
    <source>
        <dbReference type="ARBA" id="ARBA00049548"/>
    </source>
</evidence>
<keyword evidence="8" id="KW-0560">Oxidoreductase</keyword>
<dbReference type="Proteomes" id="UP000009168">
    <property type="component" value="Unassembled WGS sequence"/>
</dbReference>
<dbReference type="GO" id="GO:0051537">
    <property type="term" value="F:2 iron, 2 sulfur cluster binding"/>
    <property type="evidence" value="ECO:0007669"/>
    <property type="project" value="UniProtKB-KW"/>
</dbReference>
<comment type="catalytic activity">
    <reaction evidence="15">
        <text>cholesterol + NADH + O2 + H(+) = 7-dehydrocholesterol + NAD(+) + 2 H2O</text>
        <dbReference type="Rhea" id="RHEA:51644"/>
        <dbReference type="ChEBI" id="CHEBI:15377"/>
        <dbReference type="ChEBI" id="CHEBI:15378"/>
        <dbReference type="ChEBI" id="CHEBI:15379"/>
        <dbReference type="ChEBI" id="CHEBI:16113"/>
        <dbReference type="ChEBI" id="CHEBI:17759"/>
        <dbReference type="ChEBI" id="CHEBI:57540"/>
        <dbReference type="ChEBI" id="CHEBI:57945"/>
        <dbReference type="EC" id="1.14.19.21"/>
    </reaction>
    <physiologicalReaction direction="left-to-right" evidence="15">
        <dbReference type="Rhea" id="RHEA:51645"/>
    </physiologicalReaction>
</comment>
<evidence type="ECO:0000313" key="20">
    <source>
        <dbReference type="Proteomes" id="UP000009168"/>
    </source>
</evidence>
<dbReference type="GO" id="GO:0170056">
    <property type="term" value="F:cholesterol 7-desaturase [NAD(P)H] activity"/>
    <property type="evidence" value="ECO:0007669"/>
    <property type="project" value="UniProtKB-EC"/>
</dbReference>
<dbReference type="GO" id="GO:0008203">
    <property type="term" value="P:cholesterol metabolic process"/>
    <property type="evidence" value="ECO:0007669"/>
    <property type="project" value="InterPro"/>
</dbReference>
<evidence type="ECO:0000256" key="12">
    <source>
        <dbReference type="ARBA" id="ARBA00025712"/>
    </source>
</evidence>
<keyword evidence="6" id="KW-0479">Metal-binding</keyword>
<evidence type="ECO:0000256" key="3">
    <source>
        <dbReference type="ARBA" id="ARBA00004972"/>
    </source>
</evidence>
<organism evidence="19 20">
    <name type="scientific">Tetrahymena thermophila (strain SB210)</name>
    <dbReference type="NCBI Taxonomy" id="312017"/>
    <lineage>
        <taxon>Eukaryota</taxon>
        <taxon>Sar</taxon>
        <taxon>Alveolata</taxon>
        <taxon>Ciliophora</taxon>
        <taxon>Intramacronucleata</taxon>
        <taxon>Oligohymenophorea</taxon>
        <taxon>Hymenostomatida</taxon>
        <taxon>Tetrahymenina</taxon>
        <taxon>Tetrahymenidae</taxon>
        <taxon>Tetrahymena</taxon>
    </lineage>
</organism>
<evidence type="ECO:0000256" key="4">
    <source>
        <dbReference type="ARBA" id="ARBA00022692"/>
    </source>
</evidence>
<dbReference type="AlphaFoldDB" id="I7ML19"/>
<keyword evidence="9" id="KW-0408">Iron</keyword>
<evidence type="ECO:0000256" key="5">
    <source>
        <dbReference type="ARBA" id="ARBA00022714"/>
    </source>
</evidence>
<dbReference type="InterPro" id="IPR017941">
    <property type="entry name" value="Rieske_2Fe-2S"/>
</dbReference>
<dbReference type="GO" id="GO:0046872">
    <property type="term" value="F:metal ion binding"/>
    <property type="evidence" value="ECO:0007669"/>
    <property type="project" value="UniProtKB-KW"/>
</dbReference>
<dbReference type="EMBL" id="GG662608">
    <property type="protein sequence ID" value="EAS00890.2"/>
    <property type="molecule type" value="Genomic_DNA"/>
</dbReference>
<dbReference type="GeneID" id="7840976"/>
<dbReference type="PROSITE" id="PS51296">
    <property type="entry name" value="RIESKE"/>
    <property type="match status" value="1"/>
</dbReference>
<evidence type="ECO:0000256" key="1">
    <source>
        <dbReference type="ARBA" id="ARBA00001962"/>
    </source>
</evidence>
<dbReference type="Gene3D" id="3.90.380.10">
    <property type="entry name" value="Naphthalene 1,2-dioxygenase Alpha Subunit, Chain A, domain 1"/>
    <property type="match status" value="1"/>
</dbReference>
<comment type="cofactor">
    <cofactor evidence="1">
        <name>Fe cation</name>
        <dbReference type="ChEBI" id="CHEBI:24875"/>
    </cofactor>
</comment>
<dbReference type="UniPathway" id="UPA01020"/>
<evidence type="ECO:0000256" key="11">
    <source>
        <dbReference type="ARBA" id="ARBA00023136"/>
    </source>
</evidence>
<dbReference type="BRENDA" id="1.14.19.21">
    <property type="organism ID" value="6245"/>
</dbReference>
<keyword evidence="20" id="KW-1185">Reference proteome</keyword>
<dbReference type="RefSeq" id="XP_001021136.2">
    <property type="nucleotide sequence ID" value="XM_001021136.2"/>
</dbReference>
<dbReference type="Pfam" id="PF19298">
    <property type="entry name" value="KshA_C"/>
    <property type="match status" value="1"/>
</dbReference>
<comment type="catalytic activity">
    <reaction evidence="16">
        <text>cholesterol + NADPH + O2 + H(+) = 7-dehydrocholesterol + NADP(+) + 2 H2O</text>
        <dbReference type="Rhea" id="RHEA:45024"/>
        <dbReference type="ChEBI" id="CHEBI:15377"/>
        <dbReference type="ChEBI" id="CHEBI:15378"/>
        <dbReference type="ChEBI" id="CHEBI:15379"/>
        <dbReference type="ChEBI" id="CHEBI:16113"/>
        <dbReference type="ChEBI" id="CHEBI:17759"/>
        <dbReference type="ChEBI" id="CHEBI:57783"/>
        <dbReference type="ChEBI" id="CHEBI:58349"/>
        <dbReference type="EC" id="1.14.19.21"/>
    </reaction>
    <physiologicalReaction direction="left-to-right" evidence="16">
        <dbReference type="Rhea" id="RHEA:45025"/>
    </physiologicalReaction>
</comment>
<dbReference type="OrthoDB" id="409492at2759"/>
<dbReference type="Gene3D" id="2.102.10.10">
    <property type="entry name" value="Rieske [2Fe-2S] iron-sulphur domain"/>
    <property type="match status" value="1"/>
</dbReference>
<protein>
    <recommendedName>
        <fullName evidence="14">cholesterol 7-desaturase</fullName>
        <ecNumber evidence="14">1.14.19.21</ecNumber>
    </recommendedName>
</protein>
<evidence type="ECO:0000256" key="10">
    <source>
        <dbReference type="ARBA" id="ARBA00023014"/>
    </source>
</evidence>
<comment type="pathway">
    <text evidence="3">Hormone biosynthesis.</text>
</comment>
<dbReference type="InParanoid" id="I7ML19"/>
<evidence type="ECO:0000256" key="7">
    <source>
        <dbReference type="ARBA" id="ARBA00022989"/>
    </source>
</evidence>
<feature type="domain" description="Rieske" evidence="18">
    <location>
        <begin position="71"/>
        <end position="148"/>
    </location>
</feature>
<dbReference type="STRING" id="312017.I7ML19"/>
<evidence type="ECO:0000256" key="6">
    <source>
        <dbReference type="ARBA" id="ARBA00022723"/>
    </source>
</evidence>
<keyword evidence="7 17" id="KW-1133">Transmembrane helix</keyword>
<evidence type="ECO:0000256" key="15">
    <source>
        <dbReference type="ARBA" id="ARBA00047853"/>
    </source>
</evidence>
<evidence type="ECO:0000256" key="8">
    <source>
        <dbReference type="ARBA" id="ARBA00023002"/>
    </source>
</evidence>
<evidence type="ECO:0000256" key="14">
    <source>
        <dbReference type="ARBA" id="ARBA00026095"/>
    </source>
</evidence>
<dbReference type="InterPro" id="IPR050584">
    <property type="entry name" value="Cholesterol_7-desaturase"/>
</dbReference>
<dbReference type="BRENDA" id="1.3.1.21">
    <property type="organism ID" value="6245"/>
</dbReference>
<accession>I7ML19</accession>
<dbReference type="KEGG" id="tet:TTHERM_00310640"/>
<comment type="subcellular location">
    <subcellularLocation>
        <location evidence="2">Membrane</location>
    </subcellularLocation>
</comment>
<proteinExistence type="inferred from homology"/>
<evidence type="ECO:0000256" key="2">
    <source>
        <dbReference type="ARBA" id="ARBA00004370"/>
    </source>
</evidence>
<keyword evidence="11 17" id="KW-0472">Membrane</keyword>